<evidence type="ECO:0000313" key="2">
    <source>
        <dbReference type="Proteomes" id="UP001196248"/>
    </source>
</evidence>
<organism evidence="1 2">
    <name type="scientific">Limosilactobacillus portuensis</name>
    <dbReference type="NCBI Taxonomy" id="2742601"/>
    <lineage>
        <taxon>Bacteria</taxon>
        <taxon>Bacillati</taxon>
        <taxon>Bacillota</taxon>
        <taxon>Bacilli</taxon>
        <taxon>Lactobacillales</taxon>
        <taxon>Lactobacillaceae</taxon>
        <taxon>Limosilactobacillus</taxon>
    </lineage>
</organism>
<gene>
    <name evidence="1" type="ORF">KSL82_09135</name>
</gene>
<keyword evidence="2" id="KW-1185">Reference proteome</keyword>
<sequence length="48" mass="5788">MTKKDILLELINRVLTGEYELWEVRRSNHYELQEYDFVIKKASSKGDQ</sequence>
<accession>A0ABS6J0P7</accession>
<comment type="caution">
    <text evidence="1">The sequence shown here is derived from an EMBL/GenBank/DDBJ whole genome shotgun (WGS) entry which is preliminary data.</text>
</comment>
<dbReference type="Proteomes" id="UP001196248">
    <property type="component" value="Unassembled WGS sequence"/>
</dbReference>
<proteinExistence type="predicted"/>
<reference evidence="1 2" key="1">
    <citation type="submission" date="2021-06" db="EMBL/GenBank/DDBJ databases">
        <title>Limosilactobacillus angelus sp. nov., isolated from the human vagina.</title>
        <authorList>
            <person name="Chen Y.-S."/>
        </authorList>
    </citation>
    <scope>NUCLEOTIDE SEQUENCE [LARGE SCALE GENOMIC DNA]</scope>
    <source>
        <strain evidence="1 2">P5L02</strain>
    </source>
</reference>
<dbReference type="EMBL" id="JAHPJJ010000025">
    <property type="protein sequence ID" value="MBU9696042.1"/>
    <property type="molecule type" value="Genomic_DNA"/>
</dbReference>
<name>A0ABS6J0P7_9LACO</name>
<dbReference type="RefSeq" id="WP_178696114.1">
    <property type="nucleotide sequence ID" value="NZ_JAHPJJ010000025.1"/>
</dbReference>
<evidence type="ECO:0000313" key="1">
    <source>
        <dbReference type="EMBL" id="MBU9696042.1"/>
    </source>
</evidence>
<protein>
    <submittedName>
        <fullName evidence="1">Uncharacterized protein</fullName>
    </submittedName>
</protein>